<dbReference type="Proteomes" id="UP000821845">
    <property type="component" value="Chromosome 6"/>
</dbReference>
<proteinExistence type="predicted"/>
<comment type="caution">
    <text evidence="1">The sequence shown here is derived from an EMBL/GenBank/DDBJ whole genome shotgun (WGS) entry which is preliminary data.</text>
</comment>
<protein>
    <submittedName>
        <fullName evidence="1">Uncharacterized protein</fullName>
    </submittedName>
</protein>
<accession>A0ACB7S4H7</accession>
<name>A0ACB7S4H7_HYAAI</name>
<organism evidence="1 2">
    <name type="scientific">Hyalomma asiaticum</name>
    <name type="common">Tick</name>
    <dbReference type="NCBI Taxonomy" id="266040"/>
    <lineage>
        <taxon>Eukaryota</taxon>
        <taxon>Metazoa</taxon>
        <taxon>Ecdysozoa</taxon>
        <taxon>Arthropoda</taxon>
        <taxon>Chelicerata</taxon>
        <taxon>Arachnida</taxon>
        <taxon>Acari</taxon>
        <taxon>Parasitiformes</taxon>
        <taxon>Ixodida</taxon>
        <taxon>Ixodoidea</taxon>
        <taxon>Ixodidae</taxon>
        <taxon>Hyalomminae</taxon>
        <taxon>Hyalomma</taxon>
    </lineage>
</organism>
<keyword evidence="2" id="KW-1185">Reference proteome</keyword>
<dbReference type="EMBL" id="CM023486">
    <property type="protein sequence ID" value="KAH6927669.1"/>
    <property type="molecule type" value="Genomic_DNA"/>
</dbReference>
<sequence length="188" mass="19888">MQIFRAELTPHPRGSLSAPALSEYYWMPPVSLTCTAVSQVPDQGPVSASTASLLSRAGSQSSATALCHPIVDTQSHGGESTGPTDTSFLRRPFAKSLQPCALKRAFLAAALVAGTVAALLTSDHLLQRRGFAEESRFTEPALRPLVDEPPSKPRGSHRGYETGGQPFTGIANDHSMHTPRSSSSSGSF</sequence>
<evidence type="ECO:0000313" key="2">
    <source>
        <dbReference type="Proteomes" id="UP000821845"/>
    </source>
</evidence>
<gene>
    <name evidence="1" type="ORF">HPB50_006808</name>
</gene>
<reference evidence="1" key="1">
    <citation type="submission" date="2020-05" db="EMBL/GenBank/DDBJ databases">
        <title>Large-scale comparative analyses of tick genomes elucidate their genetic diversity and vector capacities.</title>
        <authorList>
            <person name="Jia N."/>
            <person name="Wang J."/>
            <person name="Shi W."/>
            <person name="Du L."/>
            <person name="Sun Y."/>
            <person name="Zhan W."/>
            <person name="Jiang J."/>
            <person name="Wang Q."/>
            <person name="Zhang B."/>
            <person name="Ji P."/>
            <person name="Sakyi L.B."/>
            <person name="Cui X."/>
            <person name="Yuan T."/>
            <person name="Jiang B."/>
            <person name="Yang W."/>
            <person name="Lam T.T.-Y."/>
            <person name="Chang Q."/>
            <person name="Ding S."/>
            <person name="Wang X."/>
            <person name="Zhu J."/>
            <person name="Ruan X."/>
            <person name="Zhao L."/>
            <person name="Wei J."/>
            <person name="Que T."/>
            <person name="Du C."/>
            <person name="Cheng J."/>
            <person name="Dai P."/>
            <person name="Han X."/>
            <person name="Huang E."/>
            <person name="Gao Y."/>
            <person name="Liu J."/>
            <person name="Shao H."/>
            <person name="Ye R."/>
            <person name="Li L."/>
            <person name="Wei W."/>
            <person name="Wang X."/>
            <person name="Wang C."/>
            <person name="Yang T."/>
            <person name="Huo Q."/>
            <person name="Li W."/>
            <person name="Guo W."/>
            <person name="Chen H."/>
            <person name="Zhou L."/>
            <person name="Ni X."/>
            <person name="Tian J."/>
            <person name="Zhou Y."/>
            <person name="Sheng Y."/>
            <person name="Liu T."/>
            <person name="Pan Y."/>
            <person name="Xia L."/>
            <person name="Li J."/>
            <person name="Zhao F."/>
            <person name="Cao W."/>
        </authorList>
    </citation>
    <scope>NUCLEOTIDE SEQUENCE</scope>
    <source>
        <strain evidence="1">Hyas-2018</strain>
    </source>
</reference>
<evidence type="ECO:0000313" key="1">
    <source>
        <dbReference type="EMBL" id="KAH6927669.1"/>
    </source>
</evidence>